<evidence type="ECO:0000313" key="3">
    <source>
        <dbReference type="Proteomes" id="UP000308730"/>
    </source>
</evidence>
<dbReference type="AlphaFoldDB" id="A0A4S4M0B4"/>
<proteinExistence type="predicted"/>
<dbReference type="InterPro" id="IPR040976">
    <property type="entry name" value="Pkinase_fungal"/>
</dbReference>
<sequence>MPEYLPLVRIDSPEKLKQVFVDAITGHHWVWKASRVLHRDVSYGNIMFYREKSASGEQKVVGVLADWDFAEEQTDEPVKAEDKRMAYEAGPDSARHQEVQKRQKAKYRTGTGPFRSFELLCLSPPPAHLYRHDLESFFWVLAWFCAVFDPILHTVGFVPAWHQSHLKSVGLAKREFLEVDSEFDRVCSKTHPTYKPVINAWVENLRIRMSDVKNHSALEREYLARYFKYLDRKGPRNSEVRAQIINEAHEEVIRARTKLNNLVTYEYFMTTFDLELEPLE</sequence>
<dbReference type="EMBL" id="SGPM01000644">
    <property type="protein sequence ID" value="THH17571.1"/>
    <property type="molecule type" value="Genomic_DNA"/>
</dbReference>
<name>A0A4S4M0B4_9APHY</name>
<dbReference type="PANTHER" id="PTHR38248:SF2">
    <property type="entry name" value="FUNK1 11"/>
    <property type="match status" value="1"/>
</dbReference>
<organism evidence="2 3">
    <name type="scientific">Antrodiella citrinella</name>
    <dbReference type="NCBI Taxonomy" id="2447956"/>
    <lineage>
        <taxon>Eukaryota</taxon>
        <taxon>Fungi</taxon>
        <taxon>Dikarya</taxon>
        <taxon>Basidiomycota</taxon>
        <taxon>Agaricomycotina</taxon>
        <taxon>Agaricomycetes</taxon>
        <taxon>Polyporales</taxon>
        <taxon>Steccherinaceae</taxon>
        <taxon>Antrodiella</taxon>
    </lineage>
</organism>
<dbReference type="SUPFAM" id="SSF56112">
    <property type="entry name" value="Protein kinase-like (PK-like)"/>
    <property type="match status" value="1"/>
</dbReference>
<evidence type="ECO:0000313" key="2">
    <source>
        <dbReference type="EMBL" id="THH17571.1"/>
    </source>
</evidence>
<reference evidence="2 3" key="1">
    <citation type="submission" date="2019-02" db="EMBL/GenBank/DDBJ databases">
        <title>Genome sequencing of the rare red list fungi Antrodiella citrinella (Flaviporus citrinellus).</title>
        <authorList>
            <person name="Buettner E."/>
            <person name="Kellner H."/>
        </authorList>
    </citation>
    <scope>NUCLEOTIDE SEQUENCE [LARGE SCALE GENOMIC DNA]</scope>
    <source>
        <strain evidence="2 3">DSM 108506</strain>
    </source>
</reference>
<dbReference type="OrthoDB" id="5584477at2759"/>
<protein>
    <recommendedName>
        <fullName evidence="1">Fungal-type protein kinase domain-containing protein</fullName>
    </recommendedName>
</protein>
<dbReference type="Pfam" id="PF17667">
    <property type="entry name" value="Pkinase_fungal"/>
    <property type="match status" value="1"/>
</dbReference>
<accession>A0A4S4M0B4</accession>
<keyword evidence="3" id="KW-1185">Reference proteome</keyword>
<dbReference type="Proteomes" id="UP000308730">
    <property type="component" value="Unassembled WGS sequence"/>
</dbReference>
<comment type="caution">
    <text evidence="2">The sequence shown here is derived from an EMBL/GenBank/DDBJ whole genome shotgun (WGS) entry which is preliminary data.</text>
</comment>
<dbReference type="PANTHER" id="PTHR38248">
    <property type="entry name" value="FUNK1 6"/>
    <property type="match status" value="1"/>
</dbReference>
<evidence type="ECO:0000259" key="1">
    <source>
        <dbReference type="Pfam" id="PF17667"/>
    </source>
</evidence>
<gene>
    <name evidence="2" type="ORF">EUX98_g9103</name>
</gene>
<feature type="domain" description="Fungal-type protein kinase" evidence="1">
    <location>
        <begin position="6"/>
        <end position="145"/>
    </location>
</feature>
<dbReference type="InterPro" id="IPR011009">
    <property type="entry name" value="Kinase-like_dom_sf"/>
</dbReference>
<dbReference type="Gene3D" id="1.10.510.10">
    <property type="entry name" value="Transferase(Phosphotransferase) domain 1"/>
    <property type="match status" value="1"/>
</dbReference>